<dbReference type="PANTHER" id="PTHR46194">
    <property type="entry name" value="PEPTIDYL-TRNA HYDROLASE PTRHD1-RELATED"/>
    <property type="match status" value="1"/>
</dbReference>
<evidence type="ECO:0000256" key="3">
    <source>
        <dbReference type="ARBA" id="ARBA00048707"/>
    </source>
</evidence>
<comment type="catalytic activity">
    <reaction evidence="3">
        <text>an N-acyl-L-alpha-aminoacyl-tRNA + H2O = an N-acyl-L-amino acid + a tRNA + H(+)</text>
        <dbReference type="Rhea" id="RHEA:54448"/>
        <dbReference type="Rhea" id="RHEA-COMP:10123"/>
        <dbReference type="Rhea" id="RHEA-COMP:13883"/>
        <dbReference type="ChEBI" id="CHEBI:15377"/>
        <dbReference type="ChEBI" id="CHEBI:15378"/>
        <dbReference type="ChEBI" id="CHEBI:59874"/>
        <dbReference type="ChEBI" id="CHEBI:78442"/>
        <dbReference type="ChEBI" id="CHEBI:138191"/>
        <dbReference type="EC" id="3.1.1.29"/>
    </reaction>
</comment>
<dbReference type="Gene3D" id="3.40.1490.10">
    <property type="entry name" value="Bit1"/>
    <property type="match status" value="1"/>
</dbReference>
<dbReference type="EC" id="3.1.1.29" evidence="1"/>
<dbReference type="InterPro" id="IPR042237">
    <property type="entry name" value="PTRHD1"/>
</dbReference>
<keyword evidence="2" id="KW-0378">Hydrolase</keyword>
<evidence type="ECO:0000256" key="2">
    <source>
        <dbReference type="ARBA" id="ARBA00022801"/>
    </source>
</evidence>
<dbReference type="InterPro" id="IPR023476">
    <property type="entry name" value="Pep_tRNA_hydro_II_dom_sf"/>
</dbReference>
<comment type="caution">
    <text evidence="4">The sequence shown here is derived from an EMBL/GenBank/DDBJ whole genome shotgun (WGS) entry which is preliminary data.</text>
</comment>
<dbReference type="EMBL" id="CAXKWB010052486">
    <property type="protein sequence ID" value="CAL4172946.1"/>
    <property type="molecule type" value="Genomic_DNA"/>
</dbReference>
<dbReference type="SUPFAM" id="SSF102462">
    <property type="entry name" value="Peptidyl-tRNA hydrolase II"/>
    <property type="match status" value="1"/>
</dbReference>
<feature type="non-terminal residue" evidence="4">
    <location>
        <position position="139"/>
    </location>
</feature>
<keyword evidence="5" id="KW-1185">Reference proteome</keyword>
<organism evidence="4 5">
    <name type="scientific">Meganyctiphanes norvegica</name>
    <name type="common">Northern krill</name>
    <name type="synonym">Thysanopoda norvegica</name>
    <dbReference type="NCBI Taxonomy" id="48144"/>
    <lineage>
        <taxon>Eukaryota</taxon>
        <taxon>Metazoa</taxon>
        <taxon>Ecdysozoa</taxon>
        <taxon>Arthropoda</taxon>
        <taxon>Crustacea</taxon>
        <taxon>Multicrustacea</taxon>
        <taxon>Malacostraca</taxon>
        <taxon>Eumalacostraca</taxon>
        <taxon>Eucarida</taxon>
        <taxon>Euphausiacea</taxon>
        <taxon>Euphausiidae</taxon>
        <taxon>Meganyctiphanes</taxon>
    </lineage>
</organism>
<gene>
    <name evidence="4" type="ORF">MNOR_LOCUS34336</name>
</gene>
<dbReference type="AlphaFoldDB" id="A0AAV2SAP0"/>
<dbReference type="PANTHER" id="PTHR46194:SF1">
    <property type="entry name" value="PEPTIDYL-TRNA HYDROLASE PTRHD1-RELATED"/>
    <property type="match status" value="1"/>
</dbReference>
<reference evidence="4 5" key="1">
    <citation type="submission" date="2024-05" db="EMBL/GenBank/DDBJ databases">
        <authorList>
            <person name="Wallberg A."/>
        </authorList>
    </citation>
    <scope>NUCLEOTIDE SEQUENCE [LARGE SCALE GENOMIC DNA]</scope>
</reference>
<name>A0AAV2SAP0_MEGNR</name>
<sequence>MLSTLLTSHSSTGDVVIQGRTLHGWPIRATKAHARNRASIRMSICHDWENSTVHYRCQHHSREVVLGIDSETKLRNLSSKLEEASVDHKLWIEQPEDIPTCLVTKPYLKEEVQKHFKKLKLFKAVMPPDTQASGSSEQK</sequence>
<dbReference type="GO" id="GO:0004045">
    <property type="term" value="F:peptidyl-tRNA hydrolase activity"/>
    <property type="evidence" value="ECO:0007669"/>
    <property type="project" value="UniProtKB-EC"/>
</dbReference>
<evidence type="ECO:0000256" key="1">
    <source>
        <dbReference type="ARBA" id="ARBA00013260"/>
    </source>
</evidence>
<evidence type="ECO:0000313" key="5">
    <source>
        <dbReference type="Proteomes" id="UP001497623"/>
    </source>
</evidence>
<evidence type="ECO:0000313" key="4">
    <source>
        <dbReference type="EMBL" id="CAL4172946.1"/>
    </source>
</evidence>
<dbReference type="Pfam" id="PF01981">
    <property type="entry name" value="PTH2"/>
    <property type="match status" value="1"/>
</dbReference>
<accession>A0AAV2SAP0</accession>
<dbReference type="InterPro" id="IPR002833">
    <property type="entry name" value="PTH2"/>
</dbReference>
<dbReference type="Proteomes" id="UP001497623">
    <property type="component" value="Unassembled WGS sequence"/>
</dbReference>
<proteinExistence type="predicted"/>
<protein>
    <recommendedName>
        <fullName evidence="1">peptidyl-tRNA hydrolase</fullName>
        <ecNumber evidence="1">3.1.1.29</ecNumber>
    </recommendedName>
</protein>